<sequence length="109" mass="11588">MAKSIAFGLITGLILALVYIPLTLKIQDLLQIPLPSPVPAKELGGSKHVAGSYWASWLVAPLAVALCSGILVFWKPRRVFALTALTAFIGLGGLLAFWMISLDMDGIAP</sequence>
<reference evidence="3 4" key="2">
    <citation type="journal article" date="2016" name="Genome Announc.">
        <title>Draft Genome Sequence of Erythromycin- and Oxytetracycline-Sensitive Nocardia seriolae Strain U-1 (NBRC 110359).</title>
        <authorList>
            <person name="Imajoh M."/>
            <person name="Sukeda M."/>
            <person name="Shimizu M."/>
            <person name="Yamane J."/>
            <person name="Ohnishi K."/>
            <person name="Oshima S."/>
        </authorList>
    </citation>
    <scope>NUCLEOTIDE SEQUENCE [LARGE SCALE GENOMIC DNA]</scope>
    <source>
        <strain evidence="3 4">U-1</strain>
    </source>
</reference>
<dbReference type="KEGG" id="nsr:NS506_03032"/>
<organism evidence="3 4">
    <name type="scientific">Nocardia seriolae</name>
    <dbReference type="NCBI Taxonomy" id="37332"/>
    <lineage>
        <taxon>Bacteria</taxon>
        <taxon>Bacillati</taxon>
        <taxon>Actinomycetota</taxon>
        <taxon>Actinomycetes</taxon>
        <taxon>Mycobacteriales</taxon>
        <taxon>Nocardiaceae</taxon>
        <taxon>Nocardia</taxon>
    </lineage>
</organism>
<evidence type="ECO:0000313" key="2">
    <source>
        <dbReference type="EMBL" id="APA97089.1"/>
    </source>
</evidence>
<reference evidence="2 5" key="3">
    <citation type="submission" date="2016-10" db="EMBL/GenBank/DDBJ databases">
        <title>Genome sequence of Nocardia seriolae strain EM150506, isolated from Anguila japonica.</title>
        <authorList>
            <person name="Han H.-J."/>
        </authorList>
    </citation>
    <scope>NUCLEOTIDE SEQUENCE [LARGE SCALE GENOMIC DNA]</scope>
    <source>
        <strain evidence="2 5">EM150506</strain>
    </source>
</reference>
<dbReference type="Proteomes" id="UP000037179">
    <property type="component" value="Unassembled WGS sequence"/>
</dbReference>
<accession>A0ABC9Z6C1</accession>
<keyword evidence="1" id="KW-0812">Transmembrane</keyword>
<evidence type="ECO:0000313" key="3">
    <source>
        <dbReference type="EMBL" id="GAP32940.1"/>
    </source>
</evidence>
<evidence type="ECO:0000256" key="1">
    <source>
        <dbReference type="SAM" id="Phobius"/>
    </source>
</evidence>
<dbReference type="EMBL" id="CP017839">
    <property type="protein sequence ID" value="APA97089.1"/>
    <property type="molecule type" value="Genomic_DNA"/>
</dbReference>
<name>A0ABC9Z6C1_9NOCA</name>
<dbReference type="GeneID" id="93369310"/>
<keyword evidence="1" id="KW-1133">Transmembrane helix</keyword>
<keyword evidence="4" id="KW-1185">Reference proteome</keyword>
<dbReference type="EMBL" id="BBYQ01000194">
    <property type="protein sequence ID" value="GAP32940.1"/>
    <property type="molecule type" value="Genomic_DNA"/>
</dbReference>
<proteinExistence type="predicted"/>
<protein>
    <submittedName>
        <fullName evidence="3">Uncharacterized protein</fullName>
    </submittedName>
</protein>
<reference evidence="4" key="1">
    <citation type="submission" date="2015-07" db="EMBL/GenBank/DDBJ databases">
        <title>Nocardia seriolae U-1 whole genome shotgun sequence.</title>
        <authorList>
            <person name="Imajoh M."/>
            <person name="Fukumoto Y."/>
            <person name="Sukeda M."/>
            <person name="Yamane J."/>
            <person name="Yamasaki K."/>
            <person name="Shimizu M."/>
            <person name="Ohnishi K."/>
            <person name="Oshima S."/>
        </authorList>
    </citation>
    <scope>NUCLEOTIDE SEQUENCE [LARGE SCALE GENOMIC DNA]</scope>
    <source>
        <strain evidence="4">U-1</strain>
    </source>
</reference>
<dbReference type="RefSeq" id="WP_033091708.1">
    <property type="nucleotide sequence ID" value="NZ_BAAARX010000002.1"/>
</dbReference>
<feature type="transmembrane region" description="Helical" evidence="1">
    <location>
        <begin position="54"/>
        <end position="74"/>
    </location>
</feature>
<evidence type="ECO:0000313" key="5">
    <source>
        <dbReference type="Proteomes" id="UP000180166"/>
    </source>
</evidence>
<evidence type="ECO:0000313" key="4">
    <source>
        <dbReference type="Proteomes" id="UP000037179"/>
    </source>
</evidence>
<feature type="transmembrane region" description="Helical" evidence="1">
    <location>
        <begin position="79"/>
        <end position="100"/>
    </location>
</feature>
<dbReference type="AlphaFoldDB" id="A0ABC9Z6C1"/>
<dbReference type="Proteomes" id="UP000180166">
    <property type="component" value="Chromosome"/>
</dbReference>
<gene>
    <name evidence="2" type="ORF">NS506_03032</name>
    <name evidence="3" type="ORF">NSK11_contig00194-0001</name>
</gene>
<keyword evidence="1" id="KW-0472">Membrane</keyword>